<evidence type="ECO:0000256" key="10">
    <source>
        <dbReference type="ARBA" id="ARBA00023146"/>
    </source>
</evidence>
<dbReference type="Pfam" id="PF02272">
    <property type="entry name" value="DHHA1"/>
    <property type="match status" value="1"/>
</dbReference>
<evidence type="ECO:0000256" key="9">
    <source>
        <dbReference type="ARBA" id="ARBA00022917"/>
    </source>
</evidence>
<evidence type="ECO:0000256" key="6">
    <source>
        <dbReference type="ARBA" id="ARBA00022833"/>
    </source>
</evidence>
<feature type="binding site" evidence="11">
    <location>
        <position position="566"/>
    </location>
    <ligand>
        <name>Zn(2+)</name>
        <dbReference type="ChEBI" id="CHEBI:29105"/>
    </ligand>
</feature>
<sequence length="937" mass="102565">MKTDELREMYLDFYVSKGHTLQGSDVLVPTWDPSVLFTPAGMNQFKDHFLGKVKLDFTRATTCQKCLRTGDIENVGRTAYHHTFFEMLGNFSFGDYFKTEAIHWAWEFLTSKKWLNIPAGRLNVTVYKDDDEAFGIWHEQIGLPTSKIARMDEDENFWPASAPSQGPDGVCGPCSEIYYELEGGESVEIWNLVFTQFNRIGSPPDNLHPLPSKNIDTGMGLERCASVLQGQPTNYHIDNLFPIVQAAAEVCSRNYSLDSDDGRRLRRITDHVRACTFSIHENVYPGPDKAKYVVRRLIRRAVLDGHQMGLREPFLHQIVPAVVEQMKKPYPELAESVQRVTRVMQKEEEAFFQTLDAALSRIDQMFTRMEDVAGVMVDGNEAADLYKTYGVPPELLQTLASEKNLTFDWDGYNKSMDQHAVDSGAGQKELFQTGPLETLKESLRETPFLGYEQISASCHVKGIIVGNTDGDEHLLGKVAAGGADQELRVVLDHTPFYAESGGQVGDVGTIHNDDFEFHVTDTQKHAALIVHYGHLVRGTIHENATVTADVDTERRDAIRRAHSATHILHHALQKHVGQHAQQQGSKVEADVLRFDFTNQEALSEAQIEAIQSDVLEHVAAGDPIRWDTVPLADARAAGAMMLFGEKYPDPVRMVSMGEFSKELCGGTHLDNTGDVQAFELTSEESVSSNTRRIVALTGEKAKAYRQQTTEILEAAAKQLACPVAAVSEATKSLIDQVRKLKKQLASGNADVQKRTPVTGGGGEASYAKMKLIVRDTARMLNVAAADVSSRIDALLADEKSLIQQLANLTAGEQVTADDLLADAETVGESLLIVRTIDGANPNVIRQLIDQLRKKSDKPVAVLLATVVGGDKVILVAGISKALVEGGMSAGKWVGEVAAVVGGGGGGKPDLAQAGGKDPEKLPAAIDKAKEGARAMIG</sequence>
<dbReference type="EC" id="6.1.1.7" evidence="11"/>
<dbReference type="SUPFAM" id="SSF101353">
    <property type="entry name" value="Putative anticodon-binding domain of alanyl-tRNA synthetase (AlaRS)"/>
    <property type="match status" value="1"/>
</dbReference>
<reference evidence="13 14" key="1">
    <citation type="submission" date="2019-02" db="EMBL/GenBank/DDBJ databases">
        <title>Deep-cultivation of Planctomycetes and their phenomic and genomic characterization uncovers novel biology.</title>
        <authorList>
            <person name="Wiegand S."/>
            <person name="Jogler M."/>
            <person name="Boedeker C."/>
            <person name="Pinto D."/>
            <person name="Vollmers J."/>
            <person name="Rivas-Marin E."/>
            <person name="Kohn T."/>
            <person name="Peeters S.H."/>
            <person name="Heuer A."/>
            <person name="Rast P."/>
            <person name="Oberbeckmann S."/>
            <person name="Bunk B."/>
            <person name="Jeske O."/>
            <person name="Meyerdierks A."/>
            <person name="Storesund J.E."/>
            <person name="Kallscheuer N."/>
            <person name="Luecker S."/>
            <person name="Lage O.M."/>
            <person name="Pohl T."/>
            <person name="Merkel B.J."/>
            <person name="Hornburger P."/>
            <person name="Mueller R.-W."/>
            <person name="Bruemmer F."/>
            <person name="Labrenz M."/>
            <person name="Spormann A.M."/>
            <person name="Op den Camp H."/>
            <person name="Overmann J."/>
            <person name="Amann R."/>
            <person name="Jetten M.S.M."/>
            <person name="Mascher T."/>
            <person name="Medema M.H."/>
            <person name="Devos D.P."/>
            <person name="Kaster A.-K."/>
            <person name="Ovreas L."/>
            <person name="Rohde M."/>
            <person name="Galperin M.Y."/>
            <person name="Jogler C."/>
        </authorList>
    </citation>
    <scope>NUCLEOTIDE SEQUENCE [LARGE SCALE GENOMIC DNA]</scope>
    <source>
        <strain evidence="13 14">EC9</strain>
    </source>
</reference>
<dbReference type="InterPro" id="IPR018164">
    <property type="entry name" value="Ala-tRNA-synth_IIc_N"/>
</dbReference>
<evidence type="ECO:0000256" key="2">
    <source>
        <dbReference type="ARBA" id="ARBA00022555"/>
    </source>
</evidence>
<keyword evidence="9 11" id="KW-0648">Protein biosynthesis</keyword>
<evidence type="ECO:0000313" key="14">
    <source>
        <dbReference type="Proteomes" id="UP000319557"/>
    </source>
</evidence>
<feature type="binding site" evidence="11">
    <location>
        <position position="562"/>
    </location>
    <ligand>
        <name>Zn(2+)</name>
        <dbReference type="ChEBI" id="CHEBI:29105"/>
    </ligand>
</feature>
<dbReference type="SUPFAM" id="SSF55681">
    <property type="entry name" value="Class II aaRS and biotin synthetases"/>
    <property type="match status" value="1"/>
</dbReference>
<feature type="binding site" evidence="11">
    <location>
        <position position="664"/>
    </location>
    <ligand>
        <name>Zn(2+)</name>
        <dbReference type="ChEBI" id="CHEBI:29105"/>
    </ligand>
</feature>
<feature type="binding site" evidence="11">
    <location>
        <position position="668"/>
    </location>
    <ligand>
        <name>Zn(2+)</name>
        <dbReference type="ChEBI" id="CHEBI:29105"/>
    </ligand>
</feature>
<keyword evidence="14" id="KW-1185">Reference proteome</keyword>
<evidence type="ECO:0000256" key="11">
    <source>
        <dbReference type="HAMAP-Rule" id="MF_00036"/>
    </source>
</evidence>
<dbReference type="InterPro" id="IPR002318">
    <property type="entry name" value="Ala-tRNA-lgiase_IIc"/>
</dbReference>
<dbReference type="SUPFAM" id="SSF55186">
    <property type="entry name" value="ThrRS/AlaRS common domain"/>
    <property type="match status" value="1"/>
</dbReference>
<dbReference type="Proteomes" id="UP000319557">
    <property type="component" value="Chromosome"/>
</dbReference>
<dbReference type="FunFam" id="3.30.980.10:FF:000004">
    <property type="entry name" value="Alanine--tRNA ligase, cytoplasmic"/>
    <property type="match status" value="1"/>
</dbReference>
<dbReference type="InterPro" id="IPR050058">
    <property type="entry name" value="Ala-tRNA_ligase"/>
</dbReference>
<dbReference type="PANTHER" id="PTHR11777">
    <property type="entry name" value="ALANYL-TRNA SYNTHETASE"/>
    <property type="match status" value="1"/>
</dbReference>
<keyword evidence="3 11" id="KW-0436">Ligase</keyword>
<keyword evidence="2 11" id="KW-0820">tRNA-binding</keyword>
<dbReference type="GO" id="GO:0008270">
    <property type="term" value="F:zinc ion binding"/>
    <property type="evidence" value="ECO:0007669"/>
    <property type="project" value="UniProtKB-UniRule"/>
</dbReference>
<keyword evidence="6 11" id="KW-0862">Zinc</keyword>
<dbReference type="SMART" id="SM00863">
    <property type="entry name" value="tRNA_SAD"/>
    <property type="match status" value="1"/>
</dbReference>
<dbReference type="Gene3D" id="3.10.310.40">
    <property type="match status" value="1"/>
</dbReference>
<protein>
    <recommendedName>
        <fullName evidence="11">Alanine--tRNA ligase</fullName>
        <ecNumber evidence="11">6.1.1.7</ecNumber>
    </recommendedName>
    <alternativeName>
        <fullName evidence="11">Alanyl-tRNA synthetase</fullName>
        <shortName evidence="11">AlaRS</shortName>
    </alternativeName>
</protein>
<dbReference type="CDD" id="cd00673">
    <property type="entry name" value="AlaRS_core"/>
    <property type="match status" value="1"/>
</dbReference>
<comment type="domain">
    <text evidence="11">Consists of three domains; the N-terminal catalytic domain, the editing domain and the C-terminal C-Ala domain. The editing domain removes incorrectly charged amino acids, while the C-Ala domain, along with tRNA(Ala), serves as a bridge to cooperatively bring together the editing and aminoacylation centers thus stimulating deacylation of misacylated tRNAs.</text>
</comment>
<dbReference type="PRINTS" id="PR00980">
    <property type="entry name" value="TRNASYNTHALA"/>
</dbReference>
<dbReference type="InterPro" id="IPR003156">
    <property type="entry name" value="DHHA1_dom"/>
</dbReference>
<evidence type="ECO:0000256" key="3">
    <source>
        <dbReference type="ARBA" id="ARBA00022598"/>
    </source>
</evidence>
<dbReference type="GO" id="GO:0000049">
    <property type="term" value="F:tRNA binding"/>
    <property type="evidence" value="ECO:0007669"/>
    <property type="project" value="UniProtKB-KW"/>
</dbReference>
<keyword evidence="4 11" id="KW-0479">Metal-binding</keyword>
<evidence type="ECO:0000256" key="8">
    <source>
        <dbReference type="ARBA" id="ARBA00022884"/>
    </source>
</evidence>
<evidence type="ECO:0000256" key="5">
    <source>
        <dbReference type="ARBA" id="ARBA00022741"/>
    </source>
</evidence>
<dbReference type="Pfam" id="PF07973">
    <property type="entry name" value="tRNA_SAD"/>
    <property type="match status" value="1"/>
</dbReference>
<dbReference type="OrthoDB" id="9803884at2"/>
<dbReference type="GO" id="GO:0002161">
    <property type="term" value="F:aminoacyl-tRNA deacylase activity"/>
    <property type="evidence" value="ECO:0007669"/>
    <property type="project" value="TreeGrafter"/>
</dbReference>
<dbReference type="InterPro" id="IPR023033">
    <property type="entry name" value="Ala_tRNA_ligase_euk/bac"/>
</dbReference>
<proteinExistence type="inferred from homology"/>
<dbReference type="EMBL" id="CP036261">
    <property type="protein sequence ID" value="QDS85861.1"/>
    <property type="molecule type" value="Genomic_DNA"/>
</dbReference>
<dbReference type="GO" id="GO:0005524">
    <property type="term" value="F:ATP binding"/>
    <property type="evidence" value="ECO:0007669"/>
    <property type="project" value="UniProtKB-UniRule"/>
</dbReference>
<comment type="cofactor">
    <cofactor evidence="11">
        <name>Zn(2+)</name>
        <dbReference type="ChEBI" id="CHEBI:29105"/>
    </cofactor>
    <text evidence="11">Binds 1 zinc ion per subunit.</text>
</comment>
<dbReference type="InterPro" id="IPR018165">
    <property type="entry name" value="Ala-tRNA-synth_IIc_core"/>
</dbReference>
<keyword evidence="10 11" id="KW-0030">Aminoacyl-tRNA synthetase</keyword>
<dbReference type="Gene3D" id="2.40.30.130">
    <property type="match status" value="1"/>
</dbReference>
<dbReference type="NCBIfam" id="TIGR00344">
    <property type="entry name" value="alaS"/>
    <property type="match status" value="1"/>
</dbReference>
<dbReference type="FunFam" id="3.10.310.40:FF:000001">
    <property type="entry name" value="Alanine--tRNA ligase"/>
    <property type="match status" value="1"/>
</dbReference>
<dbReference type="InterPro" id="IPR012947">
    <property type="entry name" value="tRNA_SAD"/>
</dbReference>
<dbReference type="HAMAP" id="MF_00036_B">
    <property type="entry name" value="Ala_tRNA_synth_B"/>
    <property type="match status" value="1"/>
</dbReference>
<name>A0A517LTA6_9BACT</name>
<gene>
    <name evidence="11 13" type="primary">alaS</name>
    <name evidence="13" type="ORF">EC9_00170</name>
</gene>
<dbReference type="GO" id="GO:0004813">
    <property type="term" value="F:alanine-tRNA ligase activity"/>
    <property type="evidence" value="ECO:0007669"/>
    <property type="project" value="UniProtKB-UniRule"/>
</dbReference>
<dbReference type="AlphaFoldDB" id="A0A517LTA6"/>
<dbReference type="InterPro" id="IPR045864">
    <property type="entry name" value="aa-tRNA-synth_II/BPL/LPL"/>
</dbReference>
<dbReference type="InterPro" id="IPR018163">
    <property type="entry name" value="Thr/Ala-tRNA-synth_IIc_edit"/>
</dbReference>
<dbReference type="GO" id="GO:0005829">
    <property type="term" value="C:cytosol"/>
    <property type="evidence" value="ECO:0007669"/>
    <property type="project" value="TreeGrafter"/>
</dbReference>
<dbReference type="InterPro" id="IPR018162">
    <property type="entry name" value="Ala-tRNA-ligase_IIc_anticod-bd"/>
</dbReference>
<dbReference type="SUPFAM" id="SSF50447">
    <property type="entry name" value="Translation proteins"/>
    <property type="match status" value="1"/>
</dbReference>
<dbReference type="RefSeq" id="WP_145341301.1">
    <property type="nucleotide sequence ID" value="NZ_CP036261.1"/>
</dbReference>
<evidence type="ECO:0000256" key="1">
    <source>
        <dbReference type="ARBA" id="ARBA00008226"/>
    </source>
</evidence>
<dbReference type="FunFam" id="3.30.54.20:FF:000001">
    <property type="entry name" value="Alanine--tRNA ligase"/>
    <property type="match status" value="1"/>
</dbReference>
<keyword evidence="8 11" id="KW-0694">RNA-binding</keyword>
<dbReference type="Pfam" id="PF01411">
    <property type="entry name" value="tRNA-synt_2c"/>
    <property type="match status" value="1"/>
</dbReference>
<feature type="domain" description="Alanyl-transfer RNA synthetases family profile" evidence="12">
    <location>
        <begin position="1"/>
        <end position="707"/>
    </location>
</feature>
<evidence type="ECO:0000259" key="12">
    <source>
        <dbReference type="PROSITE" id="PS50860"/>
    </source>
</evidence>
<accession>A0A517LTA6</accession>
<dbReference type="InterPro" id="IPR009000">
    <property type="entry name" value="Transl_B-barrel_sf"/>
</dbReference>
<dbReference type="KEGG" id="ruv:EC9_00170"/>
<keyword evidence="5 11" id="KW-0547">Nucleotide-binding</keyword>
<dbReference type="Gene3D" id="3.30.980.10">
    <property type="entry name" value="Threonyl-trna Synthetase, Chain A, domain 2"/>
    <property type="match status" value="1"/>
</dbReference>
<keyword evidence="7 11" id="KW-0067">ATP-binding</keyword>
<evidence type="ECO:0000256" key="7">
    <source>
        <dbReference type="ARBA" id="ARBA00022840"/>
    </source>
</evidence>
<dbReference type="Gene3D" id="3.30.930.10">
    <property type="entry name" value="Bira Bifunctional Protein, Domain 2"/>
    <property type="match status" value="1"/>
</dbReference>
<dbReference type="FunFam" id="2.40.30.130:FF:000001">
    <property type="entry name" value="Alanine--tRNA ligase"/>
    <property type="match status" value="1"/>
</dbReference>
<evidence type="ECO:0000256" key="4">
    <source>
        <dbReference type="ARBA" id="ARBA00022723"/>
    </source>
</evidence>
<comment type="function">
    <text evidence="11">Catalyzes the attachment of alanine to tRNA(Ala) in a two-step reaction: alanine is first activated by ATP to form Ala-AMP and then transferred to the acceptor end of tRNA(Ala). Also edits incorrectly charged Ser-tRNA(Ala) and Gly-tRNA(Ala) via its editing domain.</text>
</comment>
<comment type="similarity">
    <text evidence="1 11">Belongs to the class-II aminoacyl-tRNA synthetase family.</text>
</comment>
<comment type="catalytic activity">
    <reaction evidence="11">
        <text>tRNA(Ala) + L-alanine + ATP = L-alanyl-tRNA(Ala) + AMP + diphosphate</text>
        <dbReference type="Rhea" id="RHEA:12540"/>
        <dbReference type="Rhea" id="RHEA-COMP:9657"/>
        <dbReference type="Rhea" id="RHEA-COMP:9923"/>
        <dbReference type="ChEBI" id="CHEBI:30616"/>
        <dbReference type="ChEBI" id="CHEBI:33019"/>
        <dbReference type="ChEBI" id="CHEBI:57972"/>
        <dbReference type="ChEBI" id="CHEBI:78442"/>
        <dbReference type="ChEBI" id="CHEBI:78497"/>
        <dbReference type="ChEBI" id="CHEBI:456215"/>
        <dbReference type="EC" id="6.1.1.7"/>
    </reaction>
</comment>
<keyword evidence="11" id="KW-0963">Cytoplasm</keyword>
<comment type="subcellular location">
    <subcellularLocation>
        <location evidence="11">Cytoplasm</location>
    </subcellularLocation>
</comment>
<dbReference type="GO" id="GO:0006419">
    <property type="term" value="P:alanyl-tRNA aminoacylation"/>
    <property type="evidence" value="ECO:0007669"/>
    <property type="project" value="UniProtKB-UniRule"/>
</dbReference>
<organism evidence="13 14">
    <name type="scientific">Rosistilla ulvae</name>
    <dbReference type="NCBI Taxonomy" id="1930277"/>
    <lineage>
        <taxon>Bacteria</taxon>
        <taxon>Pseudomonadati</taxon>
        <taxon>Planctomycetota</taxon>
        <taxon>Planctomycetia</taxon>
        <taxon>Pirellulales</taxon>
        <taxon>Pirellulaceae</taxon>
        <taxon>Rosistilla</taxon>
    </lineage>
</organism>
<evidence type="ECO:0000313" key="13">
    <source>
        <dbReference type="EMBL" id="QDS85861.1"/>
    </source>
</evidence>
<dbReference type="PANTHER" id="PTHR11777:SF9">
    <property type="entry name" value="ALANINE--TRNA LIGASE, CYTOPLASMIC"/>
    <property type="match status" value="1"/>
</dbReference>
<dbReference type="PROSITE" id="PS50860">
    <property type="entry name" value="AA_TRNA_LIGASE_II_ALA"/>
    <property type="match status" value="1"/>
</dbReference>